<sequence>MNNSIYPKRNWLLSGWRMVPFVVIGAIAFSLTSATELNVYLRAYLVLLEVKVIIVLLYFLNTKFAKNRDIDIN</sequence>
<evidence type="ECO:0000313" key="2">
    <source>
        <dbReference type="EMBL" id="MFB2892792.1"/>
    </source>
</evidence>
<proteinExistence type="predicted"/>
<dbReference type="Proteomes" id="UP001576784">
    <property type="component" value="Unassembled WGS sequence"/>
</dbReference>
<protein>
    <submittedName>
        <fullName evidence="2">Uncharacterized protein</fullName>
    </submittedName>
</protein>
<evidence type="ECO:0000313" key="3">
    <source>
        <dbReference type="Proteomes" id="UP001576784"/>
    </source>
</evidence>
<dbReference type="RefSeq" id="WP_413262459.1">
    <property type="nucleotide sequence ID" value="NZ_JBHFNR010000051.1"/>
</dbReference>
<keyword evidence="1" id="KW-1133">Transmembrane helix</keyword>
<name>A0ABV4XM48_9CYAN</name>
<organism evidence="2 3">
    <name type="scientific">Floridaenema flaviceps BLCC-F50</name>
    <dbReference type="NCBI Taxonomy" id="3153642"/>
    <lineage>
        <taxon>Bacteria</taxon>
        <taxon>Bacillati</taxon>
        <taxon>Cyanobacteriota</taxon>
        <taxon>Cyanophyceae</taxon>
        <taxon>Oscillatoriophycideae</taxon>
        <taxon>Aerosakkonematales</taxon>
        <taxon>Aerosakkonemataceae</taxon>
        <taxon>Floridanema</taxon>
        <taxon>Floridanema flaviceps</taxon>
    </lineage>
</organism>
<keyword evidence="1" id="KW-0812">Transmembrane</keyword>
<feature type="transmembrane region" description="Helical" evidence="1">
    <location>
        <begin position="12"/>
        <end position="33"/>
    </location>
</feature>
<evidence type="ECO:0000256" key="1">
    <source>
        <dbReference type="SAM" id="Phobius"/>
    </source>
</evidence>
<reference evidence="2 3" key="1">
    <citation type="submission" date="2024-09" db="EMBL/GenBank/DDBJ databases">
        <title>Floridaenema gen nov. (Aerosakkonemataceae, Aerosakkonematales ord. nov., Cyanobacteria) from benthic tropical and subtropical fresh waters, with the description of four new species.</title>
        <authorList>
            <person name="Moretto J.A."/>
            <person name="Berthold D.E."/>
            <person name="Lefler F.W."/>
            <person name="Huang I.-S."/>
            <person name="Laughinghouse H. IV."/>
        </authorList>
    </citation>
    <scope>NUCLEOTIDE SEQUENCE [LARGE SCALE GENOMIC DNA]</scope>
    <source>
        <strain evidence="2 3">BLCC-F50</strain>
    </source>
</reference>
<gene>
    <name evidence="2" type="ORF">ACE1CI_07600</name>
</gene>
<keyword evidence="3" id="KW-1185">Reference proteome</keyword>
<comment type="caution">
    <text evidence="2">The sequence shown here is derived from an EMBL/GenBank/DDBJ whole genome shotgun (WGS) entry which is preliminary data.</text>
</comment>
<dbReference type="EMBL" id="JBHFNR010000051">
    <property type="protein sequence ID" value="MFB2892792.1"/>
    <property type="molecule type" value="Genomic_DNA"/>
</dbReference>
<keyword evidence="1" id="KW-0472">Membrane</keyword>
<accession>A0ABV4XM48</accession>
<feature type="transmembrane region" description="Helical" evidence="1">
    <location>
        <begin position="39"/>
        <end position="60"/>
    </location>
</feature>